<dbReference type="RefSeq" id="WP_267220270.1">
    <property type="nucleotide sequence ID" value="NZ_JAPCWC010000007.1"/>
</dbReference>
<dbReference type="EMBL" id="JBHLTM010000009">
    <property type="protein sequence ID" value="MFC0683424.1"/>
    <property type="molecule type" value="Genomic_DNA"/>
</dbReference>
<dbReference type="Proteomes" id="UP001589858">
    <property type="component" value="Unassembled WGS sequence"/>
</dbReference>
<dbReference type="PROSITE" id="PS00092">
    <property type="entry name" value="N6_MTASE"/>
    <property type="match status" value="1"/>
</dbReference>
<dbReference type="InterPro" id="IPR002052">
    <property type="entry name" value="DNA_methylase_N6_adenine_CS"/>
</dbReference>
<keyword evidence="4" id="KW-0808">Transferase</keyword>
<dbReference type="Gene3D" id="1.10.1020.10">
    <property type="entry name" value="Adenine-specific Methyltransferase, Domain 2"/>
    <property type="match status" value="1"/>
</dbReference>
<dbReference type="Gene3D" id="3.40.50.150">
    <property type="entry name" value="Vaccinia Virus protein VP39"/>
    <property type="match status" value="1"/>
</dbReference>
<dbReference type="PANTHER" id="PTHR30481:SF3">
    <property type="entry name" value="DNA ADENINE METHYLASE"/>
    <property type="match status" value="1"/>
</dbReference>
<dbReference type="InterPro" id="IPR023095">
    <property type="entry name" value="Ade_MeTrfase_dom_2"/>
</dbReference>
<dbReference type="Pfam" id="PF02086">
    <property type="entry name" value="MethyltransfD12"/>
    <property type="match status" value="1"/>
</dbReference>
<keyword evidence="5" id="KW-0949">S-adenosyl-L-methionine</keyword>
<protein>
    <recommendedName>
        <fullName evidence="2">site-specific DNA-methyltransferase (adenine-specific)</fullName>
        <ecNumber evidence="2">2.1.1.72</ecNumber>
    </recommendedName>
</protein>
<evidence type="ECO:0000313" key="8">
    <source>
        <dbReference type="Proteomes" id="UP001589858"/>
    </source>
</evidence>
<comment type="caution">
    <text evidence="7">The sequence shown here is derived from an EMBL/GenBank/DDBJ whole genome shotgun (WGS) entry which is preliminary data.</text>
</comment>
<dbReference type="PANTHER" id="PTHR30481">
    <property type="entry name" value="DNA ADENINE METHYLASE"/>
    <property type="match status" value="1"/>
</dbReference>
<dbReference type="InterPro" id="IPR029063">
    <property type="entry name" value="SAM-dependent_MTases_sf"/>
</dbReference>
<evidence type="ECO:0000256" key="3">
    <source>
        <dbReference type="ARBA" id="ARBA00022603"/>
    </source>
</evidence>
<accession>A0ABV6S3M2</accession>
<keyword evidence="3 7" id="KW-0489">Methyltransferase</keyword>
<proteinExistence type="inferred from homology"/>
<evidence type="ECO:0000256" key="6">
    <source>
        <dbReference type="ARBA" id="ARBA00047942"/>
    </source>
</evidence>
<comment type="catalytic activity">
    <reaction evidence="6">
        <text>a 2'-deoxyadenosine in DNA + S-adenosyl-L-methionine = an N(6)-methyl-2'-deoxyadenosine in DNA + S-adenosyl-L-homocysteine + H(+)</text>
        <dbReference type="Rhea" id="RHEA:15197"/>
        <dbReference type="Rhea" id="RHEA-COMP:12418"/>
        <dbReference type="Rhea" id="RHEA-COMP:12419"/>
        <dbReference type="ChEBI" id="CHEBI:15378"/>
        <dbReference type="ChEBI" id="CHEBI:57856"/>
        <dbReference type="ChEBI" id="CHEBI:59789"/>
        <dbReference type="ChEBI" id="CHEBI:90615"/>
        <dbReference type="ChEBI" id="CHEBI:90616"/>
        <dbReference type="EC" id="2.1.1.72"/>
    </reaction>
</comment>
<keyword evidence="8" id="KW-1185">Reference proteome</keyword>
<dbReference type="PIRSF" id="PIRSF000398">
    <property type="entry name" value="M_m6A_EcoRV"/>
    <property type="match status" value="1"/>
</dbReference>
<dbReference type="EC" id="2.1.1.72" evidence="2"/>
<sequence>MSKLPHPIPYQGSKRRLAEAIGKTVPETIGTWYEPFAGSAAMSIWAATMRNPERIVLGDSLPSLAALWTLIINEPDHVAEKYETVWNGQTDAEGHWFNDVRSRFNEHEDPVDLLYLLCRCVKNAVRFNRKGHFTQSVDKRRLGMNPSKMANQVYGVSKLLKGRTEVVTGDWQTTVHDAQVGDFIYLDPPYMGTSVGRDLRYAEQMTQERLVEGLEQVLARGLSVALSYDGSTGEKTYGPPLPSHLGMTQTFIHTGRSSQATLSGKADETIESLYLSSDLEADFVNIRVGKEQAAQQHEMLV</sequence>
<evidence type="ECO:0000313" key="7">
    <source>
        <dbReference type="EMBL" id="MFC0683424.1"/>
    </source>
</evidence>
<evidence type="ECO:0000256" key="2">
    <source>
        <dbReference type="ARBA" id="ARBA00011900"/>
    </source>
</evidence>
<gene>
    <name evidence="7" type="ORF">ACFFF8_02320</name>
</gene>
<dbReference type="PRINTS" id="PR00505">
    <property type="entry name" value="D12N6MTFRASE"/>
</dbReference>
<evidence type="ECO:0000256" key="1">
    <source>
        <dbReference type="ARBA" id="ARBA00006594"/>
    </source>
</evidence>
<dbReference type="InterPro" id="IPR012263">
    <property type="entry name" value="M_m6A_EcoRV"/>
</dbReference>
<evidence type="ECO:0000256" key="5">
    <source>
        <dbReference type="ARBA" id="ARBA00022691"/>
    </source>
</evidence>
<dbReference type="GO" id="GO:0008168">
    <property type="term" value="F:methyltransferase activity"/>
    <property type="evidence" value="ECO:0007669"/>
    <property type="project" value="UniProtKB-KW"/>
</dbReference>
<dbReference type="GO" id="GO:0032259">
    <property type="term" value="P:methylation"/>
    <property type="evidence" value="ECO:0007669"/>
    <property type="project" value="UniProtKB-KW"/>
</dbReference>
<name>A0ABV6S3M2_9SPHN</name>
<reference evidence="7 8" key="1">
    <citation type="submission" date="2024-09" db="EMBL/GenBank/DDBJ databases">
        <authorList>
            <person name="Sun Q."/>
            <person name="Mori K."/>
        </authorList>
    </citation>
    <scope>NUCLEOTIDE SEQUENCE [LARGE SCALE GENOMIC DNA]</scope>
    <source>
        <strain evidence="7 8">CICC 11035S</strain>
    </source>
</reference>
<comment type="similarity">
    <text evidence="1">Belongs to the N(4)/N(6)-methyltransferase family.</text>
</comment>
<evidence type="ECO:0000256" key="4">
    <source>
        <dbReference type="ARBA" id="ARBA00022679"/>
    </source>
</evidence>
<dbReference type="SUPFAM" id="SSF53335">
    <property type="entry name" value="S-adenosyl-L-methionine-dependent methyltransferases"/>
    <property type="match status" value="1"/>
</dbReference>
<organism evidence="7 8">
    <name type="scientific">Novosphingobium clariflavum</name>
    <dbReference type="NCBI Taxonomy" id="2029884"/>
    <lineage>
        <taxon>Bacteria</taxon>
        <taxon>Pseudomonadati</taxon>
        <taxon>Pseudomonadota</taxon>
        <taxon>Alphaproteobacteria</taxon>
        <taxon>Sphingomonadales</taxon>
        <taxon>Sphingomonadaceae</taxon>
        <taxon>Novosphingobium</taxon>
    </lineage>
</organism>
<dbReference type="InterPro" id="IPR012327">
    <property type="entry name" value="MeTrfase_D12"/>
</dbReference>